<dbReference type="EMBL" id="BDGU01000552">
    <property type="protein sequence ID" value="GAW08044.1"/>
    <property type="molecule type" value="Genomic_DNA"/>
</dbReference>
<name>A0A1Q3ELQ4_LENED</name>
<reference evidence="1 2" key="1">
    <citation type="submission" date="2016-08" db="EMBL/GenBank/DDBJ databases">
        <authorList>
            <consortium name="Lentinula edodes genome sequencing consortium"/>
            <person name="Sakamoto Y."/>
            <person name="Nakade K."/>
            <person name="Sato S."/>
            <person name="Yoshida Y."/>
            <person name="Miyazaki K."/>
            <person name="Natsume S."/>
            <person name="Konno N."/>
        </authorList>
    </citation>
    <scope>NUCLEOTIDE SEQUENCE [LARGE SCALE GENOMIC DNA]</scope>
    <source>
        <strain evidence="1 2">NBRC 111202</strain>
    </source>
</reference>
<protein>
    <submittedName>
        <fullName evidence="1">Uncharacterized protein</fullName>
    </submittedName>
</protein>
<accession>A0A1Q3ELQ4</accession>
<dbReference type="Proteomes" id="UP000188533">
    <property type="component" value="Unassembled WGS sequence"/>
</dbReference>
<evidence type="ECO:0000313" key="2">
    <source>
        <dbReference type="Proteomes" id="UP000188533"/>
    </source>
</evidence>
<organism evidence="1 2">
    <name type="scientific">Lentinula edodes</name>
    <name type="common">Shiitake mushroom</name>
    <name type="synonym">Lentinus edodes</name>
    <dbReference type="NCBI Taxonomy" id="5353"/>
    <lineage>
        <taxon>Eukaryota</taxon>
        <taxon>Fungi</taxon>
        <taxon>Dikarya</taxon>
        <taxon>Basidiomycota</taxon>
        <taxon>Agaricomycotina</taxon>
        <taxon>Agaricomycetes</taxon>
        <taxon>Agaricomycetidae</taxon>
        <taxon>Agaricales</taxon>
        <taxon>Marasmiineae</taxon>
        <taxon>Omphalotaceae</taxon>
        <taxon>Lentinula</taxon>
    </lineage>
</organism>
<gene>
    <name evidence="1" type="ORF">LENED_010078</name>
</gene>
<comment type="caution">
    <text evidence="1">The sequence shown here is derived from an EMBL/GenBank/DDBJ whole genome shotgun (WGS) entry which is preliminary data.</text>
</comment>
<evidence type="ECO:0000313" key="1">
    <source>
        <dbReference type="EMBL" id="GAW08044.1"/>
    </source>
</evidence>
<proteinExistence type="predicted"/>
<reference evidence="1 2" key="2">
    <citation type="submission" date="2017-02" db="EMBL/GenBank/DDBJ databases">
        <title>A genome survey and senescence transcriptome analysis in Lentinula edodes.</title>
        <authorList>
            <person name="Sakamoto Y."/>
            <person name="Nakade K."/>
            <person name="Sato S."/>
            <person name="Yoshida Y."/>
            <person name="Miyazaki K."/>
            <person name="Natsume S."/>
            <person name="Konno N."/>
        </authorList>
    </citation>
    <scope>NUCLEOTIDE SEQUENCE [LARGE SCALE GENOMIC DNA]</scope>
    <source>
        <strain evidence="1 2">NBRC 111202</strain>
    </source>
</reference>
<keyword evidence="2" id="KW-1185">Reference proteome</keyword>
<dbReference type="AlphaFoldDB" id="A0A1Q3ELQ4"/>
<sequence length="86" mass="9476">MRLHLSPGEQVRSFLVLRQSSCTIIGPDQTNDPPHVLQIIFYDSKIQVKLAARCDSESVKPNHLDETTAQLFIAAYKAIGALLAAN</sequence>